<sequence length="317" mass="36463">MIDEKLLKDQLPFVLQGCDIPELGECYRGKVRDNYLRNDVRVIITSDRLSCFDVVVTHLPFKGEILNRLALYWFRATENICQNHMIESPDPNVMIVQNCRVLPVEVVVRRYLAGSAWRAYKAGQTVSGITLPQGLREYSRLPELLITPSTKAPKGQHDEAISEKAIIESGLVEEKIWETIRERAFALFRYGEKLAAERGLLLVDTKYEFGLKDDKLILVDEIHTLDSSRYWVASTYEERVAKGESPEMLDKEPARQWLLSIGYSGDGTPPHFSEEKRIELAKHYWSSYERISGLRFLPTVGDPSERIKKNVKKYLNL</sequence>
<evidence type="ECO:0000256" key="8">
    <source>
        <dbReference type="HAMAP-Rule" id="MF_00137"/>
    </source>
</evidence>
<dbReference type="NCBIfam" id="NF009251">
    <property type="entry name" value="PRK12607.1"/>
    <property type="match status" value="1"/>
</dbReference>
<dbReference type="GO" id="GO:0006189">
    <property type="term" value="P:'de novo' IMP biosynthetic process"/>
    <property type="evidence" value="ECO:0007669"/>
    <property type="project" value="UniProtKB-UniRule"/>
</dbReference>
<gene>
    <name evidence="8" type="primary">purC</name>
    <name evidence="10" type="ORF">GYA55_04905</name>
</gene>
<evidence type="ECO:0000256" key="2">
    <source>
        <dbReference type="ARBA" id="ARBA00010190"/>
    </source>
</evidence>
<dbReference type="HAMAP" id="MF_00137">
    <property type="entry name" value="SAICAR_synth"/>
    <property type="match status" value="1"/>
</dbReference>
<keyword evidence="4 8" id="KW-0547">Nucleotide-binding</keyword>
<dbReference type="CDD" id="cd01414">
    <property type="entry name" value="SAICAR_synt_Sc"/>
    <property type="match status" value="1"/>
</dbReference>
<name>A0A7X9IJW7_9DELT</name>
<dbReference type="UniPathway" id="UPA00074">
    <property type="reaction ID" value="UER00131"/>
</dbReference>
<dbReference type="AlphaFoldDB" id="A0A7X9IJW7"/>
<accession>A0A7X9IJW7</accession>
<dbReference type="SUPFAM" id="SSF56104">
    <property type="entry name" value="SAICAR synthase-like"/>
    <property type="match status" value="1"/>
</dbReference>
<dbReference type="Gene3D" id="3.30.200.20">
    <property type="entry name" value="Phosphorylase Kinase, domain 1"/>
    <property type="match status" value="1"/>
</dbReference>
<organism evidence="10 11">
    <name type="scientific">SAR324 cluster bacterium</name>
    <dbReference type="NCBI Taxonomy" id="2024889"/>
    <lineage>
        <taxon>Bacteria</taxon>
        <taxon>Deltaproteobacteria</taxon>
        <taxon>SAR324 cluster</taxon>
    </lineage>
</organism>
<dbReference type="GO" id="GO:0005524">
    <property type="term" value="F:ATP binding"/>
    <property type="evidence" value="ECO:0007669"/>
    <property type="project" value="UniProtKB-KW"/>
</dbReference>
<evidence type="ECO:0000313" key="10">
    <source>
        <dbReference type="EMBL" id="NMC62489.1"/>
    </source>
</evidence>
<feature type="domain" description="SAICAR synthetase/ADE2 N-terminal" evidence="9">
    <location>
        <begin position="26"/>
        <end position="261"/>
    </location>
</feature>
<protein>
    <recommendedName>
        <fullName evidence="8">Phosphoribosylaminoimidazole-succinocarboxamide synthase</fullName>
        <ecNumber evidence="8">6.3.2.6</ecNumber>
    </recommendedName>
    <alternativeName>
        <fullName evidence="8">SAICAR synthetase</fullName>
    </alternativeName>
</protein>
<evidence type="ECO:0000256" key="3">
    <source>
        <dbReference type="ARBA" id="ARBA00022598"/>
    </source>
</evidence>
<keyword evidence="6 8" id="KW-0067">ATP-binding</keyword>
<evidence type="ECO:0000256" key="7">
    <source>
        <dbReference type="ARBA" id="ARBA00048475"/>
    </source>
</evidence>
<proteinExistence type="inferred from homology"/>
<dbReference type="PROSITE" id="PS01058">
    <property type="entry name" value="SAICAR_SYNTHETASE_2"/>
    <property type="match status" value="1"/>
</dbReference>
<reference evidence="10 11" key="1">
    <citation type="journal article" date="2020" name="Biotechnol. Biofuels">
        <title>New insights from the biogas microbiome by comprehensive genome-resolved metagenomics of nearly 1600 species originating from multiple anaerobic digesters.</title>
        <authorList>
            <person name="Campanaro S."/>
            <person name="Treu L."/>
            <person name="Rodriguez-R L.M."/>
            <person name="Kovalovszki A."/>
            <person name="Ziels R.M."/>
            <person name="Maus I."/>
            <person name="Zhu X."/>
            <person name="Kougias P.G."/>
            <person name="Basile A."/>
            <person name="Luo G."/>
            <person name="Schluter A."/>
            <person name="Konstantinidis K.T."/>
            <person name="Angelidaki I."/>
        </authorList>
    </citation>
    <scope>NUCLEOTIDE SEQUENCE [LARGE SCALE GENOMIC DNA]</scope>
    <source>
        <strain evidence="10">AS27yjCOA_65</strain>
    </source>
</reference>
<dbReference type="PROSITE" id="PS01057">
    <property type="entry name" value="SAICAR_SYNTHETASE_1"/>
    <property type="match status" value="1"/>
</dbReference>
<comment type="similarity">
    <text evidence="2 8">Belongs to the SAICAR synthetase family.</text>
</comment>
<evidence type="ECO:0000256" key="6">
    <source>
        <dbReference type="ARBA" id="ARBA00022840"/>
    </source>
</evidence>
<dbReference type="GO" id="GO:0004639">
    <property type="term" value="F:phosphoribosylaminoimidazolesuccinocarboxamide synthase activity"/>
    <property type="evidence" value="ECO:0007669"/>
    <property type="project" value="UniProtKB-UniRule"/>
</dbReference>
<dbReference type="EC" id="6.3.2.6" evidence="8"/>
<dbReference type="Proteomes" id="UP000524246">
    <property type="component" value="Unassembled WGS sequence"/>
</dbReference>
<dbReference type="Gene3D" id="3.30.470.20">
    <property type="entry name" value="ATP-grasp fold, B domain"/>
    <property type="match status" value="1"/>
</dbReference>
<keyword evidence="5 8" id="KW-0658">Purine biosynthesis</keyword>
<evidence type="ECO:0000256" key="4">
    <source>
        <dbReference type="ARBA" id="ARBA00022741"/>
    </source>
</evidence>
<evidence type="ECO:0000256" key="1">
    <source>
        <dbReference type="ARBA" id="ARBA00004672"/>
    </source>
</evidence>
<evidence type="ECO:0000259" key="9">
    <source>
        <dbReference type="Pfam" id="PF01259"/>
    </source>
</evidence>
<keyword evidence="3 8" id="KW-0436">Ligase</keyword>
<comment type="pathway">
    <text evidence="1 8">Purine metabolism; IMP biosynthesis via de novo pathway; 5-amino-1-(5-phospho-D-ribosyl)imidazole-4-carboxamide from 5-amino-1-(5-phospho-D-ribosyl)imidazole-4-carboxylate: step 1/2.</text>
</comment>
<evidence type="ECO:0000313" key="11">
    <source>
        <dbReference type="Proteomes" id="UP000524246"/>
    </source>
</evidence>
<dbReference type="PANTHER" id="PTHR43700">
    <property type="entry name" value="PHOSPHORIBOSYLAMINOIMIDAZOLE-SUCCINOCARBOXAMIDE SYNTHASE"/>
    <property type="match status" value="1"/>
</dbReference>
<comment type="caution">
    <text evidence="10">The sequence shown here is derived from an EMBL/GenBank/DDBJ whole genome shotgun (WGS) entry which is preliminary data.</text>
</comment>
<dbReference type="GO" id="GO:0005737">
    <property type="term" value="C:cytoplasm"/>
    <property type="evidence" value="ECO:0007669"/>
    <property type="project" value="TreeGrafter"/>
</dbReference>
<dbReference type="InterPro" id="IPR018236">
    <property type="entry name" value="SAICAR_synthetase_CS"/>
</dbReference>
<evidence type="ECO:0000256" key="5">
    <source>
        <dbReference type="ARBA" id="ARBA00022755"/>
    </source>
</evidence>
<dbReference type="Pfam" id="PF01259">
    <property type="entry name" value="SAICAR_synt"/>
    <property type="match status" value="1"/>
</dbReference>
<dbReference type="EMBL" id="JAAZON010000205">
    <property type="protein sequence ID" value="NMC62489.1"/>
    <property type="molecule type" value="Genomic_DNA"/>
</dbReference>
<comment type="catalytic activity">
    <reaction evidence="7 8">
        <text>5-amino-1-(5-phospho-D-ribosyl)imidazole-4-carboxylate + L-aspartate + ATP = (2S)-2-[5-amino-1-(5-phospho-beta-D-ribosyl)imidazole-4-carboxamido]succinate + ADP + phosphate + 2 H(+)</text>
        <dbReference type="Rhea" id="RHEA:22628"/>
        <dbReference type="ChEBI" id="CHEBI:15378"/>
        <dbReference type="ChEBI" id="CHEBI:29991"/>
        <dbReference type="ChEBI" id="CHEBI:30616"/>
        <dbReference type="ChEBI" id="CHEBI:43474"/>
        <dbReference type="ChEBI" id="CHEBI:58443"/>
        <dbReference type="ChEBI" id="CHEBI:77657"/>
        <dbReference type="ChEBI" id="CHEBI:456216"/>
        <dbReference type="EC" id="6.3.2.6"/>
    </reaction>
</comment>
<dbReference type="InterPro" id="IPR028923">
    <property type="entry name" value="SAICAR_synt/ADE2_N"/>
</dbReference>
<dbReference type="PANTHER" id="PTHR43700:SF1">
    <property type="entry name" value="PHOSPHORIBOSYLAMINOIMIDAZOLE-SUCCINOCARBOXAMIDE SYNTHASE"/>
    <property type="match status" value="1"/>
</dbReference>